<evidence type="ECO:0000313" key="2">
    <source>
        <dbReference type="Proteomes" id="UP000219621"/>
    </source>
</evidence>
<sequence>MDITPLIPGDRKLIQRYGDGRFRITNEQYDGNVIVFPDKVVPWPVDSAGAMTLESLQSVVDAAGAVDILLVGCGRSMVPLPPAVRRGLKEQAGVTMDPMDTGAACRTYNVLLSEERKVAAALIAV</sequence>
<protein>
    <submittedName>
        <fullName evidence="1">Uncharacterized conserved protein, contains Mth938-like domain</fullName>
    </submittedName>
</protein>
<reference evidence="1 2" key="1">
    <citation type="submission" date="2017-09" db="EMBL/GenBank/DDBJ databases">
        <authorList>
            <person name="Ehlers B."/>
            <person name="Leendertz F.H."/>
        </authorList>
    </citation>
    <scope>NUCLEOTIDE SEQUENCE [LARGE SCALE GENOMIC DNA]</scope>
    <source>
        <strain evidence="1 2">USBA 140</strain>
    </source>
</reference>
<dbReference type="Pfam" id="PF04430">
    <property type="entry name" value="DUF498"/>
    <property type="match status" value="1"/>
</dbReference>
<evidence type="ECO:0000313" key="1">
    <source>
        <dbReference type="EMBL" id="SOD93990.1"/>
    </source>
</evidence>
<dbReference type="CDD" id="cd00248">
    <property type="entry name" value="Mth938-like"/>
    <property type="match status" value="1"/>
</dbReference>
<proteinExistence type="predicted"/>
<dbReference type="PANTHER" id="PTHR21192:SF2">
    <property type="entry name" value="NADH DEHYDROGENASE [UBIQUINONE] 1 ALPHA SUBCOMPLEX ASSEMBLY FACTOR 3"/>
    <property type="match status" value="1"/>
</dbReference>
<dbReference type="Proteomes" id="UP000219621">
    <property type="component" value="Unassembled WGS sequence"/>
</dbReference>
<dbReference type="InterPro" id="IPR036748">
    <property type="entry name" value="MTH938-like_sf"/>
</dbReference>
<dbReference type="RefSeq" id="WP_097278687.1">
    <property type="nucleotide sequence ID" value="NZ_OCNJ01000003.1"/>
</dbReference>
<dbReference type="AlphaFoldDB" id="A0A286GER4"/>
<dbReference type="InterPro" id="IPR007523">
    <property type="entry name" value="NDUFAF3/AAMDC"/>
</dbReference>
<dbReference type="OrthoDB" id="7351393at2"/>
<dbReference type="PANTHER" id="PTHR21192">
    <property type="entry name" value="NUCLEAR PROTEIN E3-3"/>
    <property type="match status" value="1"/>
</dbReference>
<accession>A0A286GER4</accession>
<organism evidence="1 2">
    <name type="scientific">Caenispirillum bisanense</name>
    <dbReference type="NCBI Taxonomy" id="414052"/>
    <lineage>
        <taxon>Bacteria</taxon>
        <taxon>Pseudomonadati</taxon>
        <taxon>Pseudomonadota</taxon>
        <taxon>Alphaproteobacteria</taxon>
        <taxon>Rhodospirillales</taxon>
        <taxon>Novispirillaceae</taxon>
        <taxon>Caenispirillum</taxon>
    </lineage>
</organism>
<dbReference type="SUPFAM" id="SSF64076">
    <property type="entry name" value="MTH938-like"/>
    <property type="match status" value="1"/>
</dbReference>
<name>A0A286GER4_9PROT</name>
<gene>
    <name evidence="1" type="ORF">SAMN05421508_103299</name>
</gene>
<keyword evidence="2" id="KW-1185">Reference proteome</keyword>
<dbReference type="EMBL" id="OCNJ01000003">
    <property type="protein sequence ID" value="SOD93990.1"/>
    <property type="molecule type" value="Genomic_DNA"/>
</dbReference>
<dbReference type="Gene3D" id="3.40.1230.10">
    <property type="entry name" value="MTH938-like"/>
    <property type="match status" value="1"/>
</dbReference>